<dbReference type="AlphaFoldDB" id="Q6MDT9"/>
<evidence type="ECO:0000313" key="3">
    <source>
        <dbReference type="Proteomes" id="UP000000529"/>
    </source>
</evidence>
<keyword evidence="3" id="KW-1185">Reference proteome</keyword>
<dbReference type="eggNOG" id="ENOG5033Q7W">
    <property type="taxonomic scope" value="Bacteria"/>
</dbReference>
<reference evidence="2 3" key="1">
    <citation type="journal article" date="2004" name="Science">
        <title>Illuminating the evolutionary history of chlamydiae.</title>
        <authorList>
            <person name="Horn M."/>
            <person name="Collingro A."/>
            <person name="Schmitz-Esser S."/>
            <person name="Beier C.L."/>
            <person name="Purkhold U."/>
            <person name="Fartmann B."/>
            <person name="Brandt P."/>
            <person name="Nyakatura G.J."/>
            <person name="Droege M."/>
            <person name="Frishman D."/>
            <person name="Rattei T."/>
            <person name="Mewes H."/>
            <person name="Wagner M."/>
        </authorList>
    </citation>
    <scope>NUCLEOTIDE SEQUENCE [LARGE SCALE GENOMIC DNA]</scope>
    <source>
        <strain evidence="2 3">UWE25</strain>
    </source>
</reference>
<dbReference type="KEGG" id="pcu:PC_RS02570"/>
<proteinExistence type="predicted"/>
<name>Q6MDT9_PARUW</name>
<sequence length="414" mass="47372">MNLRTLFSSTYLTWNTLAAHYQTPGVKITDESNKWIRKTAPIVNVAKKALLIVAFAITTIATGLFSLFILPYRIYQLKNANQLVAADLALLTSSQRAELRLQIVNCIREKEKKHNFRLTSEQYEEFLRDIMAYYARSSEFYGPVALAWTEYLLEKANKDNRKLVFCARDGIAPYEIALKLMQRPDYQQKYPNLVGEEKIVLAYLSRAVVTESNRTAENKETFHKYLNQLGIRDGDQCTFVDIGFQGSQINNTRSILKFNNHNIDASFSYLLSHTDDAEGFIISEDDSRRTEQEAFKQLPSIMSILYKRAGSNLATHWLEDTHQKNVKSPSRLVKVEENGKIKVYPNTLVPGAKEFVASKGSKEYFIRKWCLKAVVQGAEKYDIATLNLSFAVNRLDEMLDKVVKGQLPLLVSHR</sequence>
<organism evidence="2 3">
    <name type="scientific">Protochlamydia amoebophila (strain UWE25)</name>
    <dbReference type="NCBI Taxonomy" id="264201"/>
    <lineage>
        <taxon>Bacteria</taxon>
        <taxon>Pseudomonadati</taxon>
        <taxon>Chlamydiota</taxon>
        <taxon>Chlamydiia</taxon>
        <taxon>Parachlamydiales</taxon>
        <taxon>Parachlamydiaceae</taxon>
        <taxon>Candidatus Protochlamydia</taxon>
    </lineage>
</organism>
<dbReference type="Proteomes" id="UP000000529">
    <property type="component" value="Chromosome"/>
</dbReference>
<dbReference type="RefSeq" id="WP_011175086.1">
    <property type="nucleotide sequence ID" value="NC_005861.2"/>
</dbReference>
<protein>
    <submittedName>
        <fullName evidence="2">Uncharacterized protein</fullName>
    </submittedName>
</protein>
<evidence type="ECO:0000313" key="2">
    <source>
        <dbReference type="EMBL" id="CAF23260.1"/>
    </source>
</evidence>
<dbReference type="EMBL" id="BX908798">
    <property type="protein sequence ID" value="CAF23260.1"/>
    <property type="molecule type" value="Genomic_DNA"/>
</dbReference>
<accession>Q6MDT9</accession>
<feature type="transmembrane region" description="Helical" evidence="1">
    <location>
        <begin position="49"/>
        <end position="70"/>
    </location>
</feature>
<keyword evidence="1" id="KW-0812">Transmembrane</keyword>
<gene>
    <name evidence="2" type="ORF">PC_RS02570</name>
</gene>
<keyword evidence="1" id="KW-0472">Membrane</keyword>
<keyword evidence="1" id="KW-1133">Transmembrane helix</keyword>
<dbReference type="HOGENOM" id="CLU_663661_0_0_0"/>
<dbReference type="OrthoDB" id="22019at2"/>
<evidence type="ECO:0000256" key="1">
    <source>
        <dbReference type="SAM" id="Phobius"/>
    </source>
</evidence>